<keyword evidence="2" id="KW-1185">Reference proteome</keyword>
<dbReference type="Proteomes" id="UP000230000">
    <property type="component" value="Unassembled WGS sequence"/>
</dbReference>
<accession>A0A2M9CT41</accession>
<protein>
    <submittedName>
        <fullName evidence="1">Uncharacterized protein</fullName>
    </submittedName>
</protein>
<sequence length="221" mass="25751">MKKKVYPEKIRQEDEHRIEHAGQLWQTKEYVLTAPVQGPLAERIHEERNAFSRNYRHPLLATDAQIWLIHFWQWETHEKRVMAYFSMLAAPQSSLLLEIDGFGFMPSHSIILKIRNASAVAELVKSLRPMQRLLKSLASKPHFITEPYLLFASRLKPWQYEKSVPEYQQKSFAGRCVVQELSLWKKDDHQKAFRQIARFPLQTASSAEGAAGGQIQYSLFD</sequence>
<dbReference type="OrthoDB" id="1951600at2"/>
<comment type="caution">
    <text evidence="1">The sequence shown here is derived from an EMBL/GenBank/DDBJ whole genome shotgun (WGS) entry which is preliminary data.</text>
</comment>
<dbReference type="AlphaFoldDB" id="A0A2M9CT41"/>
<organism evidence="1 2">
    <name type="scientific">Thermoflavifilum aggregans</name>
    <dbReference type="NCBI Taxonomy" id="454188"/>
    <lineage>
        <taxon>Bacteria</taxon>
        <taxon>Pseudomonadati</taxon>
        <taxon>Bacteroidota</taxon>
        <taxon>Chitinophagia</taxon>
        <taxon>Chitinophagales</taxon>
        <taxon>Chitinophagaceae</taxon>
        <taxon>Thermoflavifilum</taxon>
    </lineage>
</organism>
<evidence type="ECO:0000313" key="1">
    <source>
        <dbReference type="EMBL" id="PJJ75100.1"/>
    </source>
</evidence>
<name>A0A2M9CT41_9BACT</name>
<dbReference type="EMBL" id="PGFG01000001">
    <property type="protein sequence ID" value="PJJ75100.1"/>
    <property type="molecule type" value="Genomic_DNA"/>
</dbReference>
<gene>
    <name evidence="1" type="ORF">BXY57_0669</name>
</gene>
<dbReference type="Gene3D" id="3.90.1140.10">
    <property type="entry name" value="Cyclic phosphodiesterase"/>
    <property type="match status" value="1"/>
</dbReference>
<dbReference type="RefSeq" id="WP_100313753.1">
    <property type="nucleotide sequence ID" value="NZ_PGFG01000001.1"/>
</dbReference>
<evidence type="ECO:0000313" key="2">
    <source>
        <dbReference type="Proteomes" id="UP000230000"/>
    </source>
</evidence>
<reference evidence="1 2" key="1">
    <citation type="submission" date="2017-11" db="EMBL/GenBank/DDBJ databases">
        <title>Genomic Encyclopedia of Archaeal and Bacterial Type Strains, Phase II (KMG-II): From Individual Species to Whole Genera.</title>
        <authorList>
            <person name="Goeker M."/>
        </authorList>
    </citation>
    <scope>NUCLEOTIDE SEQUENCE [LARGE SCALE GENOMIC DNA]</scope>
    <source>
        <strain evidence="1 2">DSM 27268</strain>
    </source>
</reference>
<proteinExistence type="predicted"/>